<keyword evidence="1" id="KW-0274">FAD</keyword>
<dbReference type="GO" id="GO:0050797">
    <property type="term" value="F:thymidylate synthase (FAD) activity"/>
    <property type="evidence" value="ECO:0007669"/>
    <property type="project" value="UniProtKB-UniRule"/>
</dbReference>
<comment type="pathway">
    <text evidence="1">Pyrimidine metabolism; dTTP biosynthesis.</text>
</comment>
<dbReference type="CDD" id="cd20175">
    <property type="entry name" value="ThyX"/>
    <property type="match status" value="1"/>
</dbReference>
<organism evidence="2 3">
    <name type="scientific">Citrifermentans bremense</name>
    <dbReference type="NCBI Taxonomy" id="60035"/>
    <lineage>
        <taxon>Bacteria</taxon>
        <taxon>Pseudomonadati</taxon>
        <taxon>Thermodesulfobacteriota</taxon>
        <taxon>Desulfuromonadia</taxon>
        <taxon>Geobacterales</taxon>
        <taxon>Geobacteraceae</taxon>
        <taxon>Citrifermentans</taxon>
    </lineage>
</organism>
<comment type="subunit">
    <text evidence="1">Homotetramer.</text>
</comment>
<comment type="catalytic activity">
    <reaction evidence="1">
        <text>dUMP + (6R)-5,10-methylene-5,6,7,8-tetrahydrofolate + NADPH + H(+) = dTMP + (6S)-5,6,7,8-tetrahydrofolate + NADP(+)</text>
        <dbReference type="Rhea" id="RHEA:29043"/>
        <dbReference type="ChEBI" id="CHEBI:15378"/>
        <dbReference type="ChEBI" id="CHEBI:15636"/>
        <dbReference type="ChEBI" id="CHEBI:57453"/>
        <dbReference type="ChEBI" id="CHEBI:57783"/>
        <dbReference type="ChEBI" id="CHEBI:58349"/>
        <dbReference type="ChEBI" id="CHEBI:63528"/>
        <dbReference type="ChEBI" id="CHEBI:246422"/>
        <dbReference type="EC" id="2.1.1.148"/>
    </reaction>
</comment>
<feature type="binding site" evidence="1">
    <location>
        <begin position="76"/>
        <end position="79"/>
    </location>
    <ligand>
        <name>dUMP</name>
        <dbReference type="ChEBI" id="CHEBI:246422"/>
        <note>ligand shared between dimeric partners</note>
    </ligand>
</feature>
<dbReference type="GO" id="GO:0032259">
    <property type="term" value="P:methylation"/>
    <property type="evidence" value="ECO:0007669"/>
    <property type="project" value="UniProtKB-KW"/>
</dbReference>
<dbReference type="SUPFAM" id="SSF69796">
    <property type="entry name" value="Thymidylate synthase-complementing protein Thy1"/>
    <property type="match status" value="1"/>
</dbReference>
<name>A0A6S6M5B0_9BACT</name>
<keyword evidence="3" id="KW-1185">Reference proteome</keyword>
<dbReference type="EMBL" id="AP023213">
    <property type="protein sequence ID" value="BCG48870.1"/>
    <property type="molecule type" value="Genomic_DNA"/>
</dbReference>
<dbReference type="InterPro" id="IPR003669">
    <property type="entry name" value="Thymidylate_synthase_ThyX"/>
</dbReference>
<feature type="binding site" evidence="1">
    <location>
        <position position="87"/>
    </location>
    <ligand>
        <name>FAD</name>
        <dbReference type="ChEBI" id="CHEBI:57692"/>
        <note>ligand shared between neighboring subunits</note>
    </ligand>
</feature>
<keyword evidence="1" id="KW-0808">Transferase</keyword>
<comment type="cofactor">
    <cofactor evidence="1">
        <name>FAD</name>
        <dbReference type="ChEBI" id="CHEBI:57692"/>
    </cofactor>
    <text evidence="1">Binds 4 FAD per tetramer. Each FAD binding site is formed by three monomers.</text>
</comment>
<dbReference type="HAMAP" id="MF_01408">
    <property type="entry name" value="ThyX"/>
    <property type="match status" value="1"/>
</dbReference>
<dbReference type="PROSITE" id="PS51331">
    <property type="entry name" value="THYX"/>
    <property type="match status" value="1"/>
</dbReference>
<comment type="function">
    <text evidence="1">Catalyzes the reductive methylation of 2'-deoxyuridine-5'-monophosphate (dUMP) to 2'-deoxythymidine-5'-monophosphate (dTMP) while utilizing 5,10-methylenetetrahydrofolate (mTHF) as the methyl donor, and NADPH and FADH(2) as the reductant.</text>
</comment>
<evidence type="ECO:0000313" key="3">
    <source>
        <dbReference type="Proteomes" id="UP000515472"/>
    </source>
</evidence>
<dbReference type="Pfam" id="PF02511">
    <property type="entry name" value="Thy1"/>
    <property type="match status" value="1"/>
</dbReference>
<dbReference type="RefSeq" id="WP_085814796.1">
    <property type="nucleotide sequence ID" value="NZ_AP023213.1"/>
</dbReference>
<feature type="binding site" description="in other chain" evidence="1">
    <location>
        <position position="142"/>
    </location>
    <ligand>
        <name>dUMP</name>
        <dbReference type="ChEBI" id="CHEBI:246422"/>
        <note>ligand shared between dimeric partners</note>
    </ligand>
</feature>
<dbReference type="GO" id="GO:0004799">
    <property type="term" value="F:thymidylate synthase activity"/>
    <property type="evidence" value="ECO:0007669"/>
    <property type="project" value="TreeGrafter"/>
</dbReference>
<protein>
    <recommendedName>
        <fullName evidence="1">Flavin-dependent thymidylate synthase</fullName>
        <shortName evidence="1">FDTS</shortName>
        <ecNumber evidence="1">2.1.1.148</ecNumber>
    </recommendedName>
    <alternativeName>
        <fullName evidence="1">FAD-dependent thymidylate synthase</fullName>
    </alternativeName>
    <alternativeName>
        <fullName evidence="1">Thymidylate synthase ThyX</fullName>
        <shortName evidence="1">TS</shortName>
        <shortName evidence="1">TSase</shortName>
    </alternativeName>
</protein>
<feature type="binding site" evidence="1">
    <location>
        <begin position="158"/>
        <end position="160"/>
    </location>
    <ligand>
        <name>FAD</name>
        <dbReference type="ChEBI" id="CHEBI:57692"/>
        <note>ligand shared between neighboring subunits</note>
    </ligand>
</feature>
<dbReference type="EC" id="2.1.1.148" evidence="1"/>
<accession>A0A6S6M5B0</accession>
<comment type="similarity">
    <text evidence="1">Belongs to the thymidylate synthase ThyX family.</text>
</comment>
<evidence type="ECO:0000313" key="2">
    <source>
        <dbReference type="EMBL" id="BCG48870.1"/>
    </source>
</evidence>
<evidence type="ECO:0000256" key="1">
    <source>
        <dbReference type="HAMAP-Rule" id="MF_01408"/>
    </source>
</evidence>
<feature type="active site" description="Involved in ionization of N3 of dUMP, leading to its activation" evidence="1">
    <location>
        <position position="169"/>
    </location>
</feature>
<dbReference type="AlphaFoldDB" id="A0A6S6M5B0"/>
<dbReference type="Proteomes" id="UP000515472">
    <property type="component" value="Chromosome"/>
</dbReference>
<dbReference type="KEGG" id="gbn:GEOBRER4_36200"/>
<feature type="binding site" description="in other chain" evidence="1">
    <location>
        <begin position="87"/>
        <end position="91"/>
    </location>
    <ligand>
        <name>dUMP</name>
        <dbReference type="ChEBI" id="CHEBI:246422"/>
        <note>ligand shared between dimeric partners</note>
    </ligand>
</feature>
<gene>
    <name evidence="1" type="primary">thyX</name>
    <name evidence="2" type="ORF">GEOBRER4_n3765</name>
</gene>
<keyword evidence="1" id="KW-0285">Flavoprotein</keyword>
<proteinExistence type="inferred from homology"/>
<dbReference type="PANTHER" id="PTHR34934">
    <property type="entry name" value="FLAVIN-DEPENDENT THYMIDYLATE SYNTHASE"/>
    <property type="match status" value="1"/>
</dbReference>
<reference evidence="2 3" key="1">
    <citation type="submission" date="2020-06" db="EMBL/GenBank/DDBJ databases">
        <title>Interaction of electrochemicaly active bacteria, Geobacter bremensis R4 on different carbon anode.</title>
        <authorList>
            <person name="Meng L."/>
            <person name="Yoshida N."/>
        </authorList>
    </citation>
    <scope>NUCLEOTIDE SEQUENCE [LARGE SCALE GENOMIC DNA]</scope>
    <source>
        <strain evidence="2 3">R4</strain>
    </source>
</reference>
<dbReference type="GO" id="GO:0006235">
    <property type="term" value="P:dTTP biosynthetic process"/>
    <property type="evidence" value="ECO:0007669"/>
    <property type="project" value="UniProtKB-UniRule"/>
</dbReference>
<dbReference type="InterPro" id="IPR036098">
    <property type="entry name" value="Thymidylate_synthase_ThyX_sf"/>
</dbReference>
<feature type="binding site" evidence="1">
    <location>
        <begin position="79"/>
        <end position="81"/>
    </location>
    <ligand>
        <name>FAD</name>
        <dbReference type="ChEBI" id="CHEBI:57692"/>
        <note>ligand shared between neighboring subunits</note>
    </ligand>
</feature>
<dbReference type="Gene3D" id="3.30.1360.170">
    <property type="match status" value="1"/>
</dbReference>
<dbReference type="GO" id="GO:0006231">
    <property type="term" value="P:dTMP biosynthetic process"/>
    <property type="evidence" value="ECO:0007669"/>
    <property type="project" value="UniProtKB-UniRule"/>
</dbReference>
<keyword evidence="1" id="KW-0521">NADP</keyword>
<feature type="binding site" evidence="1">
    <location>
        <position position="55"/>
    </location>
    <ligand>
        <name>FAD</name>
        <dbReference type="ChEBI" id="CHEBI:57692"/>
        <note>ligand shared between neighboring subunits</note>
    </ligand>
</feature>
<dbReference type="PANTHER" id="PTHR34934:SF1">
    <property type="entry name" value="FLAVIN-DEPENDENT THYMIDYLATE SYNTHASE"/>
    <property type="match status" value="1"/>
</dbReference>
<feature type="binding site" evidence="1">
    <location>
        <position position="169"/>
    </location>
    <ligand>
        <name>dUMP</name>
        <dbReference type="ChEBI" id="CHEBI:246422"/>
        <note>ligand shared between dimeric partners</note>
    </ligand>
</feature>
<keyword evidence="1" id="KW-0545">Nucleotide biosynthesis</keyword>
<keyword evidence="1" id="KW-0489">Methyltransferase</keyword>
<dbReference type="GO" id="GO:0050660">
    <property type="term" value="F:flavin adenine dinucleotide binding"/>
    <property type="evidence" value="ECO:0007669"/>
    <property type="project" value="UniProtKB-UniRule"/>
</dbReference>
<dbReference type="UniPathway" id="UPA00575"/>
<dbReference type="NCBIfam" id="TIGR02170">
    <property type="entry name" value="thyX"/>
    <property type="match status" value="1"/>
</dbReference>
<dbReference type="GO" id="GO:0070402">
    <property type="term" value="F:NADPH binding"/>
    <property type="evidence" value="ECO:0007669"/>
    <property type="project" value="TreeGrafter"/>
</dbReference>
<feature type="binding site" evidence="1">
    <location>
        <position position="164"/>
    </location>
    <ligand>
        <name>FAD</name>
        <dbReference type="ChEBI" id="CHEBI:57692"/>
        <note>ligand shared between neighboring subunits</note>
    </ligand>
</feature>
<sequence>MKVALLQHTPEPERSIALAARLCYSQVDIEALKEKLSGADVKKFLDKIMSLGHQSVLEHASFTFGVDGISRVTSHQLVRHRVASFSQQSQRYVSHKERFAVVTPPSISENPEHARLFEAQVAALHAAYGALVEAGVPAEDARYLLPNATETKIIITMNARELLHFFAVRCCERAQWEIRAMAVEMLRLVRPVAPTVFAKAGPGCLAGPCPEGAMCCGKMAQVREFFREM</sequence>